<feature type="region of interest" description="Disordered" evidence="1">
    <location>
        <begin position="1"/>
        <end position="25"/>
    </location>
</feature>
<gene>
    <name evidence="2" type="ORF">PUN28_014205</name>
</gene>
<dbReference type="Proteomes" id="UP001430953">
    <property type="component" value="Unassembled WGS sequence"/>
</dbReference>
<evidence type="ECO:0000313" key="2">
    <source>
        <dbReference type="EMBL" id="KAL0108929.1"/>
    </source>
</evidence>
<name>A0AAW2F2U1_9HYME</name>
<sequence length="66" mass="7139">MRAARETATLKTGTSARTEFRRSERKHIDGKPEILRGGGGLGKASCIGGATFNHRQKSTTPLNAVW</sequence>
<comment type="caution">
    <text evidence="2">The sequence shown here is derived from an EMBL/GenBank/DDBJ whole genome shotgun (WGS) entry which is preliminary data.</text>
</comment>
<evidence type="ECO:0000313" key="3">
    <source>
        <dbReference type="Proteomes" id="UP001430953"/>
    </source>
</evidence>
<proteinExistence type="predicted"/>
<protein>
    <submittedName>
        <fullName evidence="2">Uncharacterized protein</fullName>
    </submittedName>
</protein>
<evidence type="ECO:0000256" key="1">
    <source>
        <dbReference type="SAM" id="MobiDB-lite"/>
    </source>
</evidence>
<accession>A0AAW2F2U1</accession>
<dbReference type="EMBL" id="JADYXP020000015">
    <property type="protein sequence ID" value="KAL0108929.1"/>
    <property type="molecule type" value="Genomic_DNA"/>
</dbReference>
<dbReference type="AlphaFoldDB" id="A0AAW2F2U1"/>
<reference evidence="2 3" key="1">
    <citation type="submission" date="2023-03" db="EMBL/GenBank/DDBJ databases">
        <title>High recombination rates correlate with genetic variation in Cardiocondyla obscurior ants.</title>
        <authorList>
            <person name="Errbii M."/>
        </authorList>
    </citation>
    <scope>NUCLEOTIDE SEQUENCE [LARGE SCALE GENOMIC DNA]</scope>
    <source>
        <strain evidence="2">Alpha-2009</strain>
        <tissue evidence="2">Whole body</tissue>
    </source>
</reference>
<organism evidence="2 3">
    <name type="scientific">Cardiocondyla obscurior</name>
    <dbReference type="NCBI Taxonomy" id="286306"/>
    <lineage>
        <taxon>Eukaryota</taxon>
        <taxon>Metazoa</taxon>
        <taxon>Ecdysozoa</taxon>
        <taxon>Arthropoda</taxon>
        <taxon>Hexapoda</taxon>
        <taxon>Insecta</taxon>
        <taxon>Pterygota</taxon>
        <taxon>Neoptera</taxon>
        <taxon>Endopterygota</taxon>
        <taxon>Hymenoptera</taxon>
        <taxon>Apocrita</taxon>
        <taxon>Aculeata</taxon>
        <taxon>Formicoidea</taxon>
        <taxon>Formicidae</taxon>
        <taxon>Myrmicinae</taxon>
        <taxon>Cardiocondyla</taxon>
    </lineage>
</organism>
<keyword evidence="3" id="KW-1185">Reference proteome</keyword>